<evidence type="ECO:0000313" key="1">
    <source>
        <dbReference type="EMBL" id="RVW44247.1"/>
    </source>
</evidence>
<comment type="caution">
    <text evidence="1">The sequence shown here is derived from an EMBL/GenBank/DDBJ whole genome shotgun (WGS) entry which is preliminary data.</text>
</comment>
<evidence type="ECO:0000313" key="2">
    <source>
        <dbReference type="Proteomes" id="UP000288805"/>
    </source>
</evidence>
<reference evidence="1 2" key="1">
    <citation type="journal article" date="2018" name="PLoS Genet.">
        <title>Population sequencing reveals clonal diversity and ancestral inbreeding in the grapevine cultivar Chardonnay.</title>
        <authorList>
            <person name="Roach M.J."/>
            <person name="Johnson D.L."/>
            <person name="Bohlmann J."/>
            <person name="van Vuuren H.J."/>
            <person name="Jones S.J."/>
            <person name="Pretorius I.S."/>
            <person name="Schmidt S.A."/>
            <person name="Borneman A.R."/>
        </authorList>
    </citation>
    <scope>NUCLEOTIDE SEQUENCE [LARGE SCALE GENOMIC DNA]</scope>
    <source>
        <strain evidence="2">cv. Chardonnay</strain>
        <tissue evidence="1">Leaf</tissue>
    </source>
</reference>
<accession>A0A438E908</accession>
<dbReference type="Proteomes" id="UP000288805">
    <property type="component" value="Unassembled WGS sequence"/>
</dbReference>
<dbReference type="AlphaFoldDB" id="A0A438E908"/>
<organism evidence="1 2">
    <name type="scientific">Vitis vinifera</name>
    <name type="common">Grape</name>
    <dbReference type="NCBI Taxonomy" id="29760"/>
    <lineage>
        <taxon>Eukaryota</taxon>
        <taxon>Viridiplantae</taxon>
        <taxon>Streptophyta</taxon>
        <taxon>Embryophyta</taxon>
        <taxon>Tracheophyta</taxon>
        <taxon>Spermatophyta</taxon>
        <taxon>Magnoliopsida</taxon>
        <taxon>eudicotyledons</taxon>
        <taxon>Gunneridae</taxon>
        <taxon>Pentapetalae</taxon>
        <taxon>rosids</taxon>
        <taxon>Vitales</taxon>
        <taxon>Vitaceae</taxon>
        <taxon>Viteae</taxon>
        <taxon>Vitis</taxon>
    </lineage>
</organism>
<dbReference type="EMBL" id="QGNW01001358">
    <property type="protein sequence ID" value="RVW44247.1"/>
    <property type="molecule type" value="Genomic_DNA"/>
</dbReference>
<name>A0A438E908_VITVI</name>
<proteinExistence type="predicted"/>
<protein>
    <submittedName>
        <fullName evidence="1">Uncharacterized protein</fullName>
    </submittedName>
</protein>
<sequence length="141" mass="16268">MAASQSTPLLDSWHIQPSAWMCTWNDTWHVQPFIRTTMGLVCDTHLPWQDVLSGLNVEEASTSGNCSGSGNSNPQHWRRLWELALAKMSTPSRSRSSAMGDEGHFDWRKTMERLQLESERQMQSLLQEIRRLREENDVLQI</sequence>
<gene>
    <name evidence="1" type="ORF">CK203_099616</name>
</gene>